<evidence type="ECO:0000313" key="1">
    <source>
        <dbReference type="EMBL" id="OQJ94287.1"/>
    </source>
</evidence>
<dbReference type="AlphaFoldDB" id="A0AAX0M5H3"/>
<dbReference type="EMBL" id="LHQV01000047">
    <property type="protein sequence ID" value="OQJ94287.1"/>
    <property type="molecule type" value="Genomic_DNA"/>
</dbReference>
<proteinExistence type="predicted"/>
<gene>
    <name evidence="1" type="ORF">AKG60_28245</name>
</gene>
<keyword evidence="2" id="KW-1185">Reference proteome</keyword>
<sequence length="119" mass="14009">MAQEVNISLKEAFEIAREHNNIDLVLPVLLEADLYVIVAESEPERFDYFYTKSPNPERYCVTVAENEEVLASIKWPKRKMTGLQLLQELHENIEIVVIYKDGGDYITQEHLKWYRKQLP</sequence>
<dbReference type="Proteomes" id="UP000191946">
    <property type="component" value="Unassembled WGS sequence"/>
</dbReference>
<accession>A0AAX0M5H3</accession>
<protein>
    <submittedName>
        <fullName evidence="1">Uncharacterized protein</fullName>
    </submittedName>
</protein>
<name>A0AAX0M5H3_VIBPH</name>
<evidence type="ECO:0000313" key="2">
    <source>
        <dbReference type="Proteomes" id="UP000191946"/>
    </source>
</evidence>
<reference evidence="1 2" key="1">
    <citation type="submission" date="2015-08" db="EMBL/GenBank/DDBJ databases">
        <title>Draft Genome Sequences of Vibrio parahaemolyticus Strains.</title>
        <authorList>
            <person name="Gonzalez-Escalona N."/>
            <person name="DePaola A."/>
        </authorList>
    </citation>
    <scope>NUCLEOTIDE SEQUENCE [LARGE SCALE GENOMIC DNA]</scope>
    <source>
        <strain evidence="1 2">CFSAN001621</strain>
    </source>
</reference>
<dbReference type="RefSeq" id="WP_005497251.1">
    <property type="nucleotide sequence ID" value="NZ_CP023248.2"/>
</dbReference>
<organism evidence="1 2">
    <name type="scientific">Vibrio parahaemolyticus</name>
    <dbReference type="NCBI Taxonomy" id="670"/>
    <lineage>
        <taxon>Bacteria</taxon>
        <taxon>Pseudomonadati</taxon>
        <taxon>Pseudomonadota</taxon>
        <taxon>Gammaproteobacteria</taxon>
        <taxon>Vibrionales</taxon>
        <taxon>Vibrionaceae</taxon>
        <taxon>Vibrio</taxon>
    </lineage>
</organism>
<comment type="caution">
    <text evidence="1">The sequence shown here is derived from an EMBL/GenBank/DDBJ whole genome shotgun (WGS) entry which is preliminary data.</text>
</comment>